<sequence>MGKWTSWRDIFEARRQGWRKRTLRKFAASPLETKTSFTAVSVPLQLQDGWLGLNDASTNFGGVPVPTLETLPMPFIQIADWLVKEGGDGVGGELEEEMA</sequence>
<dbReference type="EMBL" id="CDMZ01000679">
    <property type="protein sequence ID" value="CEM19367.1"/>
    <property type="molecule type" value="Genomic_DNA"/>
</dbReference>
<organism evidence="1">
    <name type="scientific">Chromera velia CCMP2878</name>
    <dbReference type="NCBI Taxonomy" id="1169474"/>
    <lineage>
        <taxon>Eukaryota</taxon>
        <taxon>Sar</taxon>
        <taxon>Alveolata</taxon>
        <taxon>Colpodellida</taxon>
        <taxon>Chromeraceae</taxon>
        <taxon>Chromera</taxon>
    </lineage>
</organism>
<accession>A0A0G4FW79</accession>
<dbReference type="VEuPathDB" id="CryptoDB:Cvel_19052"/>
<protein>
    <submittedName>
        <fullName evidence="1">Uncharacterized protein</fullName>
    </submittedName>
</protein>
<evidence type="ECO:0000313" key="1">
    <source>
        <dbReference type="EMBL" id="CEM19367.1"/>
    </source>
</evidence>
<name>A0A0G4FW79_9ALVE</name>
<dbReference type="AlphaFoldDB" id="A0A0G4FW79"/>
<proteinExistence type="predicted"/>
<reference evidence="1" key="1">
    <citation type="submission" date="2014-11" db="EMBL/GenBank/DDBJ databases">
        <authorList>
            <person name="Otto D Thomas"/>
            <person name="Naeem Raeece"/>
        </authorList>
    </citation>
    <scope>NUCLEOTIDE SEQUENCE</scope>
</reference>
<gene>
    <name evidence="1" type="ORF">Cvel_19052</name>
</gene>